<dbReference type="Gene3D" id="3.80.10.10">
    <property type="entry name" value="Ribonuclease Inhibitor"/>
    <property type="match status" value="1"/>
</dbReference>
<dbReference type="AlphaFoldDB" id="A0AAP2GR30"/>
<dbReference type="InterPro" id="IPR001611">
    <property type="entry name" value="Leu-rich_rpt"/>
</dbReference>
<sequence length="68" mass="8262">MKPEELQDIYKLEKLKNLDLSFNHLTWLSEEFFQLKNLEFIDLQYNKFPDSVKENIIKAFPKATIVWQ</sequence>
<proteinExistence type="predicted"/>
<dbReference type="Pfam" id="PF13855">
    <property type="entry name" value="LRR_8"/>
    <property type="match status" value="1"/>
</dbReference>
<organism evidence="1 2">
    <name type="scientific">Dawidia cretensis</name>
    <dbReference type="NCBI Taxonomy" id="2782350"/>
    <lineage>
        <taxon>Bacteria</taxon>
        <taxon>Pseudomonadati</taxon>
        <taxon>Bacteroidota</taxon>
        <taxon>Cytophagia</taxon>
        <taxon>Cytophagales</taxon>
        <taxon>Chryseotaleaceae</taxon>
        <taxon>Dawidia</taxon>
    </lineage>
</organism>
<dbReference type="RefSeq" id="WP_254085897.1">
    <property type="nucleotide sequence ID" value="NZ_JAHESE010000021.1"/>
</dbReference>
<dbReference type="EMBL" id="JAHESE010000021">
    <property type="protein sequence ID" value="MBT1710321.1"/>
    <property type="molecule type" value="Genomic_DNA"/>
</dbReference>
<gene>
    <name evidence="1" type="ORF">KK062_18890</name>
</gene>
<comment type="caution">
    <text evidence="1">The sequence shown here is derived from an EMBL/GenBank/DDBJ whole genome shotgun (WGS) entry which is preliminary data.</text>
</comment>
<dbReference type="InterPro" id="IPR032675">
    <property type="entry name" value="LRR_dom_sf"/>
</dbReference>
<keyword evidence="2" id="KW-1185">Reference proteome</keyword>
<protein>
    <recommendedName>
        <fullName evidence="3">Leucine-rich repeat domain-containing protein</fullName>
    </recommendedName>
</protein>
<name>A0AAP2GR30_9BACT</name>
<accession>A0AAP2GR30</accession>
<evidence type="ECO:0000313" key="1">
    <source>
        <dbReference type="EMBL" id="MBT1710321.1"/>
    </source>
</evidence>
<dbReference type="SUPFAM" id="SSF52075">
    <property type="entry name" value="Outer arm dynein light chain 1"/>
    <property type="match status" value="1"/>
</dbReference>
<dbReference type="Proteomes" id="UP001319080">
    <property type="component" value="Unassembled WGS sequence"/>
</dbReference>
<evidence type="ECO:0008006" key="3">
    <source>
        <dbReference type="Google" id="ProtNLM"/>
    </source>
</evidence>
<evidence type="ECO:0000313" key="2">
    <source>
        <dbReference type="Proteomes" id="UP001319080"/>
    </source>
</evidence>
<dbReference type="PROSITE" id="PS51450">
    <property type="entry name" value="LRR"/>
    <property type="match status" value="1"/>
</dbReference>
<reference evidence="1 2" key="1">
    <citation type="submission" date="2021-05" db="EMBL/GenBank/DDBJ databases">
        <title>A Polyphasic approach of four new species of the genus Ohtaekwangia: Ohtaekwangia histidinii sp. nov., Ohtaekwangia cretensis sp. nov., Ohtaekwangia indiensis sp. nov., Ohtaekwangia reichenbachii sp. nov. from diverse environment.</title>
        <authorList>
            <person name="Octaviana S."/>
        </authorList>
    </citation>
    <scope>NUCLEOTIDE SEQUENCE [LARGE SCALE GENOMIC DNA]</scope>
    <source>
        <strain evidence="1 2">PWU5</strain>
    </source>
</reference>